<evidence type="ECO:0000313" key="2">
    <source>
        <dbReference type="Proteomes" id="UP000057609"/>
    </source>
</evidence>
<dbReference type="HOGENOM" id="CLU_108966_0_0_7"/>
<dbReference type="STRING" id="345632.GPICK_02690"/>
<gene>
    <name evidence="1" type="ORF">GPICK_02690</name>
</gene>
<sequence length="218" mass="24977">MKRVLVLVEGQTEERFVKDVLAPHLWARGKDPIPKVVTTKRVKRGPDFKGGITDYQKVESDLRRLLGDTGVVAVTTFIDYYALPVDFPGMGTRPNSIPQDRAKHVENEWKQSIDHSRFRPFLMIHEFEALLFAKPDELSKALYQNEALQELTAIRASFVTPEDINDHPLTAPSKRIMRIMPGYQKTLHGPLVTKRIGLEILCGECPHFRDWIGWMESL</sequence>
<protein>
    <recommendedName>
        <fullName evidence="3">DUF4276 family protein</fullName>
    </recommendedName>
</protein>
<dbReference type="Proteomes" id="UP000057609">
    <property type="component" value="Chromosome"/>
</dbReference>
<dbReference type="RefSeq" id="WP_039740293.1">
    <property type="nucleotide sequence ID" value="NZ_CP009788.1"/>
</dbReference>
<organism evidence="1 2">
    <name type="scientific">Geobacter pickeringii</name>
    <dbReference type="NCBI Taxonomy" id="345632"/>
    <lineage>
        <taxon>Bacteria</taxon>
        <taxon>Pseudomonadati</taxon>
        <taxon>Thermodesulfobacteriota</taxon>
        <taxon>Desulfuromonadia</taxon>
        <taxon>Geobacterales</taxon>
        <taxon>Geobacteraceae</taxon>
        <taxon>Geobacter</taxon>
    </lineage>
</organism>
<reference evidence="1 2" key="1">
    <citation type="journal article" date="2015" name="Genome Announc.">
        <title>Complete Genome of Geobacter pickeringii G13T, a Metal-Reducing Isolate from Sedimentary Kaolin Deposits.</title>
        <authorList>
            <person name="Badalamenti J.P."/>
            <person name="Bond D.R."/>
        </authorList>
    </citation>
    <scope>NUCLEOTIDE SEQUENCE [LARGE SCALE GENOMIC DNA]</scope>
    <source>
        <strain evidence="1 2">G13</strain>
    </source>
</reference>
<name>A0A0B5BBQ5_9BACT</name>
<dbReference type="KEGG" id="gpi:GPICK_02690"/>
<dbReference type="OrthoDB" id="9801478at2"/>
<keyword evidence="2" id="KW-1185">Reference proteome</keyword>
<dbReference type="Pfam" id="PF14103">
    <property type="entry name" value="DUF4276"/>
    <property type="match status" value="1"/>
</dbReference>
<evidence type="ECO:0000313" key="1">
    <source>
        <dbReference type="EMBL" id="AJE02429.1"/>
    </source>
</evidence>
<dbReference type="InterPro" id="IPR025455">
    <property type="entry name" value="DUF4276"/>
</dbReference>
<evidence type="ECO:0008006" key="3">
    <source>
        <dbReference type="Google" id="ProtNLM"/>
    </source>
</evidence>
<dbReference type="EMBL" id="CP009788">
    <property type="protein sequence ID" value="AJE02429.1"/>
    <property type="molecule type" value="Genomic_DNA"/>
</dbReference>
<dbReference type="AlphaFoldDB" id="A0A0B5BBQ5"/>
<proteinExistence type="predicted"/>
<accession>A0A0B5BBQ5</accession>